<gene>
    <name evidence="4" type="ORF">ACFOW7_15745</name>
</gene>
<dbReference type="PROSITE" id="PS50110">
    <property type="entry name" value="RESPONSE_REGULATORY"/>
    <property type="match status" value="1"/>
</dbReference>
<dbReference type="PANTHER" id="PTHR43228:SF1">
    <property type="entry name" value="TWO-COMPONENT RESPONSE REGULATOR ARR22"/>
    <property type="match status" value="1"/>
</dbReference>
<dbReference type="InterPro" id="IPR019734">
    <property type="entry name" value="TPR_rpt"/>
</dbReference>
<keyword evidence="2" id="KW-0802">TPR repeat</keyword>
<name>A0ABV8MSU3_9NEIS</name>
<dbReference type="SUPFAM" id="SSF48452">
    <property type="entry name" value="TPR-like"/>
    <property type="match status" value="1"/>
</dbReference>
<protein>
    <submittedName>
        <fullName evidence="4">Response regulator</fullName>
    </submittedName>
</protein>
<dbReference type="PANTHER" id="PTHR43228">
    <property type="entry name" value="TWO-COMPONENT RESPONSE REGULATOR"/>
    <property type="match status" value="1"/>
</dbReference>
<keyword evidence="1" id="KW-0597">Phosphoprotein</keyword>
<dbReference type="EMBL" id="JBHSBU010000001">
    <property type="protein sequence ID" value="MFC4160794.1"/>
    <property type="molecule type" value="Genomic_DNA"/>
</dbReference>
<evidence type="ECO:0000313" key="4">
    <source>
        <dbReference type="EMBL" id="MFC4160794.1"/>
    </source>
</evidence>
<evidence type="ECO:0000256" key="1">
    <source>
        <dbReference type="PROSITE-ProRule" id="PRU00169"/>
    </source>
</evidence>
<dbReference type="SMART" id="SM00028">
    <property type="entry name" value="TPR"/>
    <property type="match status" value="2"/>
</dbReference>
<dbReference type="Gene3D" id="1.25.40.10">
    <property type="entry name" value="Tetratricopeptide repeat domain"/>
    <property type="match status" value="1"/>
</dbReference>
<dbReference type="SMART" id="SM00448">
    <property type="entry name" value="REC"/>
    <property type="match status" value="1"/>
</dbReference>
<dbReference type="PROSITE" id="PS50005">
    <property type="entry name" value="TPR"/>
    <property type="match status" value="1"/>
</dbReference>
<accession>A0ABV8MSU3</accession>
<keyword evidence="5" id="KW-1185">Reference proteome</keyword>
<evidence type="ECO:0000256" key="2">
    <source>
        <dbReference type="PROSITE-ProRule" id="PRU00339"/>
    </source>
</evidence>
<comment type="caution">
    <text evidence="4">The sequence shown here is derived from an EMBL/GenBank/DDBJ whole genome shotgun (WGS) entry which is preliminary data.</text>
</comment>
<sequence length="513" mass="56747">MGLQLHELRVLVIDDLAVVRQSIKAMLLSLGVTQIDFAPSIGEARKRIQVQRYDLVLCDYHLGGGANGQDFLEELRHSGIMPLTTAFFMVTAEAAYEKVVSVAEVAPDDYLLKPFSTRDLVERIARAVKKKLVLGPLYQAIDEQRFEQALSTGRQIMQEQPAYRLDASRLLAQLLNDLGRDDEALALYLEVVEAKAVPWARLGIASCHVRQGRKQEAAQIFESLLEQSPNYVAVYDKLARHYLDEGEPAKALAIMERAVQITPNSVLRLQAAGQLAFRLGQRDQAEALMKRAVICGGNSNQLDPRVLYQLLLSACGEGRTRDAEQYQAMLVDQVTRRETPLLKSLILLAHAAHAVLMGRHARADEIASLTVASLCEGQLDFDLALDLFGLLALLPADHAVAPQWIERICTRYAASRQNAEQLKVALTRRPDWSVLAAATSQRVLEIANTAMSHVANQEYASAARYLYDFALATRNPRLVRNAYSACVKAIAGGIKDLDQMAAVLRPMVEALEA</sequence>
<dbReference type="Pfam" id="PF13174">
    <property type="entry name" value="TPR_6"/>
    <property type="match status" value="1"/>
</dbReference>
<evidence type="ECO:0000259" key="3">
    <source>
        <dbReference type="PROSITE" id="PS50110"/>
    </source>
</evidence>
<dbReference type="CDD" id="cd17589">
    <property type="entry name" value="REC_TPR"/>
    <property type="match status" value="1"/>
</dbReference>
<evidence type="ECO:0000313" key="5">
    <source>
        <dbReference type="Proteomes" id="UP001595791"/>
    </source>
</evidence>
<dbReference type="InterPro" id="IPR011990">
    <property type="entry name" value="TPR-like_helical_dom_sf"/>
</dbReference>
<dbReference type="Proteomes" id="UP001595791">
    <property type="component" value="Unassembled WGS sequence"/>
</dbReference>
<feature type="modified residue" description="4-aspartylphosphate" evidence="1">
    <location>
        <position position="59"/>
    </location>
</feature>
<dbReference type="Pfam" id="PF00072">
    <property type="entry name" value="Response_reg"/>
    <property type="match status" value="1"/>
</dbReference>
<dbReference type="Pfam" id="PF14559">
    <property type="entry name" value="TPR_19"/>
    <property type="match status" value="1"/>
</dbReference>
<reference evidence="5" key="1">
    <citation type="journal article" date="2019" name="Int. J. Syst. Evol. Microbiol.">
        <title>The Global Catalogue of Microorganisms (GCM) 10K type strain sequencing project: providing services to taxonomists for standard genome sequencing and annotation.</title>
        <authorList>
            <consortium name="The Broad Institute Genomics Platform"/>
            <consortium name="The Broad Institute Genome Sequencing Center for Infectious Disease"/>
            <person name="Wu L."/>
            <person name="Ma J."/>
        </authorList>
    </citation>
    <scope>NUCLEOTIDE SEQUENCE [LARGE SCALE GENOMIC DNA]</scope>
    <source>
        <strain evidence="5">LMG 29894</strain>
    </source>
</reference>
<proteinExistence type="predicted"/>
<dbReference type="RefSeq" id="WP_378166013.1">
    <property type="nucleotide sequence ID" value="NZ_JBHSBU010000001.1"/>
</dbReference>
<dbReference type="Gene3D" id="3.40.50.2300">
    <property type="match status" value="1"/>
</dbReference>
<feature type="repeat" description="TPR" evidence="2">
    <location>
        <begin position="232"/>
        <end position="265"/>
    </location>
</feature>
<dbReference type="InterPro" id="IPR011006">
    <property type="entry name" value="CheY-like_superfamily"/>
</dbReference>
<feature type="domain" description="Response regulatory" evidence="3">
    <location>
        <begin position="9"/>
        <end position="128"/>
    </location>
</feature>
<dbReference type="SUPFAM" id="SSF52172">
    <property type="entry name" value="CheY-like"/>
    <property type="match status" value="1"/>
</dbReference>
<dbReference type="InterPro" id="IPR001789">
    <property type="entry name" value="Sig_transdc_resp-reg_receiver"/>
</dbReference>
<organism evidence="4 5">
    <name type="scientific">Chitinimonas lacunae</name>
    <dbReference type="NCBI Taxonomy" id="1963018"/>
    <lineage>
        <taxon>Bacteria</taxon>
        <taxon>Pseudomonadati</taxon>
        <taxon>Pseudomonadota</taxon>
        <taxon>Betaproteobacteria</taxon>
        <taxon>Neisseriales</taxon>
        <taxon>Chitinibacteraceae</taxon>
        <taxon>Chitinimonas</taxon>
    </lineage>
</organism>
<dbReference type="InterPro" id="IPR052048">
    <property type="entry name" value="ST_Response_Regulator"/>
</dbReference>